<dbReference type="GO" id="GO:0008168">
    <property type="term" value="F:methyltransferase activity"/>
    <property type="evidence" value="ECO:0007669"/>
    <property type="project" value="UniProtKB-KW"/>
</dbReference>
<keyword evidence="1" id="KW-0489">Methyltransferase</keyword>
<dbReference type="PATRIC" id="fig|1638788.3.peg.717"/>
<evidence type="ECO:0000313" key="1">
    <source>
        <dbReference type="EMBL" id="AKV65924.1"/>
    </source>
</evidence>
<dbReference type="SUPFAM" id="SSF53335">
    <property type="entry name" value="S-adenosyl-L-methionine-dependent methyltransferases"/>
    <property type="match status" value="1"/>
</dbReference>
<proteinExistence type="predicted"/>
<dbReference type="AlphaFoldDB" id="A0A0K1RVJ4"/>
<organism evidence="1 2">
    <name type="scientific">Microcystis panniformis FACHB-1757</name>
    <dbReference type="NCBI Taxonomy" id="1638788"/>
    <lineage>
        <taxon>Bacteria</taxon>
        <taxon>Bacillati</taxon>
        <taxon>Cyanobacteriota</taxon>
        <taxon>Cyanophyceae</taxon>
        <taxon>Oscillatoriophycideae</taxon>
        <taxon>Chroococcales</taxon>
        <taxon>Microcystaceae</taxon>
        <taxon>Microcystis</taxon>
    </lineage>
</organism>
<protein>
    <submittedName>
        <fullName evidence="1">Methyltransferase type 11</fullName>
    </submittedName>
</protein>
<dbReference type="InterPro" id="IPR029063">
    <property type="entry name" value="SAM-dependent_MTases_sf"/>
</dbReference>
<evidence type="ECO:0000313" key="2">
    <source>
        <dbReference type="Proteomes" id="UP000068167"/>
    </source>
</evidence>
<gene>
    <name evidence="1" type="ORF">VL20_715</name>
</gene>
<keyword evidence="2" id="KW-1185">Reference proteome</keyword>
<dbReference type="KEGG" id="mpk:VL20_715"/>
<reference evidence="1 2" key="1">
    <citation type="journal article" date="2016" name="Stand. Genomic Sci.">
        <title>Complete genome sequence and genomic characterization of Microcystis panniformis FACHB 1757 by third-generation sequencing.</title>
        <authorList>
            <person name="Zhang J.Y."/>
            <person name="Guan R."/>
            <person name="Zhang H.J."/>
            <person name="Li H."/>
            <person name="Xiao P."/>
            <person name="Yu G.L."/>
            <person name="Du L."/>
            <person name="Cao D.M."/>
            <person name="Zhu B.C."/>
            <person name="Li R.H."/>
            <person name="Lu Z.H."/>
        </authorList>
    </citation>
    <scope>NUCLEOTIDE SEQUENCE [LARGE SCALE GENOMIC DNA]</scope>
    <source>
        <strain evidence="1 2">FACHB-1757</strain>
    </source>
</reference>
<dbReference type="Gene3D" id="3.40.50.150">
    <property type="entry name" value="Vaccinia Virus protein VP39"/>
    <property type="match status" value="1"/>
</dbReference>
<accession>A0A0K1RVJ4</accession>
<dbReference type="GO" id="GO:0032259">
    <property type="term" value="P:methylation"/>
    <property type="evidence" value="ECO:0007669"/>
    <property type="project" value="UniProtKB-KW"/>
</dbReference>
<dbReference type="Proteomes" id="UP000068167">
    <property type="component" value="Chromosome"/>
</dbReference>
<sequence length="233" mass="26564">MNQGIDYFNRGHWLTGIQERLSVEARRKMFDLAMNKLDLRAGESIIDIGSTPDVERIDSNCMIPWFHEAGLTVALSSPEDISSLSQVFPFAKILSPNGFHRPILAKECEFDVATSSAVLEHCGSTHLQVEHIRECARVASKIFLTTPNRWHWLEFHTKLPLIHWLPKSWHRFLLNIVGLSFWAKEDNLNLLGRAELLNLAKQALGDNFSIRVETIWALGMPSNLVLLARRIND</sequence>
<keyword evidence="1" id="KW-0808">Transferase</keyword>
<name>A0A0K1RVJ4_9CHRO</name>
<dbReference type="EMBL" id="CP011339">
    <property type="protein sequence ID" value="AKV65924.1"/>
    <property type="molecule type" value="Genomic_DNA"/>
</dbReference>
<dbReference type="RefSeq" id="WP_002756702.1">
    <property type="nucleotide sequence ID" value="NZ_CP011339.1"/>
</dbReference>